<dbReference type="EMBL" id="LJIX01000006">
    <property type="protein sequence ID" value="KQL18601.1"/>
    <property type="molecule type" value="Genomic_DNA"/>
</dbReference>
<evidence type="ECO:0000256" key="4">
    <source>
        <dbReference type="ARBA" id="ARBA00023136"/>
    </source>
</evidence>
<dbReference type="NCBIfam" id="TIGR03061">
    <property type="entry name" value="pip_yhgE_Nterm"/>
    <property type="match status" value="1"/>
</dbReference>
<dbReference type="InterPro" id="IPR017501">
    <property type="entry name" value="Phage_infect_YhgE_C"/>
</dbReference>
<comment type="subcellular location">
    <subcellularLocation>
        <location evidence="1">Membrane</location>
        <topology evidence="1">Multi-pass membrane protein</topology>
    </subcellularLocation>
</comment>
<dbReference type="PANTHER" id="PTHR43077:SF5">
    <property type="entry name" value="PHAGE INFECTION PROTEIN"/>
    <property type="match status" value="1"/>
</dbReference>
<feature type="transmembrane region" description="Helical" evidence="5">
    <location>
        <begin position="688"/>
        <end position="706"/>
    </location>
</feature>
<dbReference type="NCBIfam" id="TIGR03062">
    <property type="entry name" value="pip_yhgE_Cterm"/>
    <property type="match status" value="1"/>
</dbReference>
<accession>A0A0Q3QKW1</accession>
<evidence type="ECO:0000256" key="2">
    <source>
        <dbReference type="ARBA" id="ARBA00022692"/>
    </source>
</evidence>
<organism evidence="7 8">
    <name type="scientific">Cytobacillus solani</name>
    <dbReference type="NCBI Taxonomy" id="1637975"/>
    <lineage>
        <taxon>Bacteria</taxon>
        <taxon>Bacillati</taxon>
        <taxon>Bacillota</taxon>
        <taxon>Bacilli</taxon>
        <taxon>Bacillales</taxon>
        <taxon>Bacillaceae</taxon>
        <taxon>Cytobacillus</taxon>
    </lineage>
</organism>
<keyword evidence="2 5" id="KW-0812">Transmembrane</keyword>
<keyword evidence="4 5" id="KW-0472">Membrane</keyword>
<dbReference type="NCBIfam" id="TIGR03057">
    <property type="entry name" value="xxxLxxG_by_4"/>
    <property type="match status" value="4"/>
</dbReference>
<reference evidence="7 8" key="1">
    <citation type="submission" date="2015-09" db="EMBL/GenBank/DDBJ databases">
        <title>Genome sequencing project for genomic taxonomy and phylogenomics of Bacillus-like bacteria.</title>
        <authorList>
            <person name="Liu B."/>
            <person name="Wang J."/>
            <person name="Zhu Y."/>
            <person name="Liu G."/>
            <person name="Chen Q."/>
            <person name="Chen Z."/>
            <person name="Lan J."/>
            <person name="Che J."/>
            <person name="Ge C."/>
            <person name="Shi H."/>
            <person name="Pan Z."/>
            <person name="Liu X."/>
        </authorList>
    </citation>
    <scope>NUCLEOTIDE SEQUENCE [LARGE SCALE GENOMIC DNA]</scope>
    <source>
        <strain evidence="7 8">FJAT-18043</strain>
    </source>
</reference>
<dbReference type="InterPro" id="IPR017500">
    <property type="entry name" value="Phage_infect_YhgE_N"/>
</dbReference>
<keyword evidence="8" id="KW-1185">Reference proteome</keyword>
<gene>
    <name evidence="7" type="ORF">AN957_08485</name>
</gene>
<evidence type="ECO:0000256" key="1">
    <source>
        <dbReference type="ARBA" id="ARBA00004141"/>
    </source>
</evidence>
<feature type="transmembrane region" description="Helical" evidence="5">
    <location>
        <begin position="630"/>
        <end position="649"/>
    </location>
</feature>
<evidence type="ECO:0000259" key="6">
    <source>
        <dbReference type="Pfam" id="PF12698"/>
    </source>
</evidence>
<name>A0A0Q3QKW1_9BACI</name>
<dbReference type="Proteomes" id="UP000050996">
    <property type="component" value="Unassembled WGS sequence"/>
</dbReference>
<dbReference type="GO" id="GO:0140359">
    <property type="term" value="F:ABC-type transporter activity"/>
    <property type="evidence" value="ECO:0007669"/>
    <property type="project" value="InterPro"/>
</dbReference>
<feature type="domain" description="ABC-2 type transporter transmembrane" evidence="6">
    <location>
        <begin position="23"/>
        <end position="163"/>
    </location>
</feature>
<dbReference type="InterPro" id="IPR051328">
    <property type="entry name" value="T7SS_ABC-Transporter"/>
</dbReference>
<evidence type="ECO:0000313" key="7">
    <source>
        <dbReference type="EMBL" id="KQL18601.1"/>
    </source>
</evidence>
<dbReference type="InterPro" id="IPR023908">
    <property type="entry name" value="xxxLxxG_rpt"/>
</dbReference>
<comment type="caution">
    <text evidence="7">The sequence shown here is derived from an EMBL/GenBank/DDBJ whole genome shotgun (WGS) entry which is preliminary data.</text>
</comment>
<proteinExistence type="predicted"/>
<evidence type="ECO:0000256" key="5">
    <source>
        <dbReference type="SAM" id="Phobius"/>
    </source>
</evidence>
<protein>
    <recommendedName>
        <fullName evidence="6">ABC-2 type transporter transmembrane domain-containing protein</fullName>
    </recommendedName>
</protein>
<dbReference type="PATRIC" id="fig|1637975.4.peg.1448"/>
<dbReference type="PANTHER" id="PTHR43077">
    <property type="entry name" value="TRANSPORT PERMEASE YVFS-RELATED"/>
    <property type="match status" value="1"/>
</dbReference>
<feature type="domain" description="ABC-2 type transporter transmembrane" evidence="6">
    <location>
        <begin position="510"/>
        <end position="702"/>
    </location>
</feature>
<dbReference type="InterPro" id="IPR013525">
    <property type="entry name" value="ABC2_TM"/>
</dbReference>
<feature type="transmembrane region" description="Helical" evidence="5">
    <location>
        <begin position="598"/>
        <end position="621"/>
    </location>
</feature>
<evidence type="ECO:0000256" key="3">
    <source>
        <dbReference type="ARBA" id="ARBA00022989"/>
    </source>
</evidence>
<dbReference type="GO" id="GO:0016020">
    <property type="term" value="C:membrane"/>
    <property type="evidence" value="ECO:0007669"/>
    <property type="project" value="UniProtKB-SubCell"/>
</dbReference>
<dbReference type="Pfam" id="PF12698">
    <property type="entry name" value="ABC2_membrane_3"/>
    <property type="match status" value="2"/>
</dbReference>
<feature type="transmembrane region" description="Helical" evidence="5">
    <location>
        <begin position="20"/>
        <end position="42"/>
    </location>
</feature>
<keyword evidence="3 5" id="KW-1133">Transmembrane helix</keyword>
<sequence length="721" mass="77286">MRESLFKKELLSVLRNKKLLIPIIAVLFIPVLYSGMFLWAFWDPYDHLADLPVAIVNQDKGADFEGKELQLGNELVDKLKESGDFNFKFVNKEEGYKDLKNQKYYMLIEIPSEFSSNATTLLDDHPEKLKLVYVPNESYNFLSSQIGETAIEKIKSSISEKITETYAETMFDKVTELADGMGQASDGASKINDGAAELKDGSSLIYDKLSLLADKSIEFNDGVGKINNGSKELVAGSKTLADGLGQLQEGQNTLKSASDQLKAGHEQMAAGIHQTKEGLGAVNEKLPAVVAGTEQIGAGAKTLSTSLQQWQSEAQKVNGGMAVLQEKLQGLIGQLPENSPERLELEGALNQLKTGTAELAGAAGQLANGGNEIAAKIGELNTGQKQLQQGVNELAKGSEKLESGAQEISKGQNEFQAGMNTFSEKFADAKAGADQLANGSTVLAGGLGQLQDGSAAFKDGTAQLKDGAGKIADGNATLYDGSEELASKLADGADKASSVNANDDTFSMMAGPVKVDNEKINKVPNYGTGFAPYFLSLGLFVGALLLSIVFPLREPAGVPKNGMSWFTSKFLILMGIGIIQALISVLIMFVGLKIEVQSVPLFIFFAIITSLTFITLIQFFVTTFGDPGRFIAIIILILQLTTSAGTFPLELIPNFLQPISAFLPMTYTVSGFKAVISSGDFSFMWHNVGILAIFIVLFIAGTITFFTGMHKKRFAAAAVSE</sequence>
<evidence type="ECO:0000313" key="8">
    <source>
        <dbReference type="Proteomes" id="UP000050996"/>
    </source>
</evidence>
<dbReference type="Gene3D" id="1.10.287.950">
    <property type="entry name" value="Methyl-accepting chemotaxis protein"/>
    <property type="match status" value="2"/>
</dbReference>
<feature type="transmembrane region" description="Helical" evidence="5">
    <location>
        <begin position="570"/>
        <end position="592"/>
    </location>
</feature>
<dbReference type="AlphaFoldDB" id="A0A0Q3QKW1"/>
<dbReference type="RefSeq" id="WP_056683438.1">
    <property type="nucleotide sequence ID" value="NZ_LJIX01000006.1"/>
</dbReference>
<dbReference type="Gene3D" id="3.40.1710.10">
    <property type="entry name" value="abc type-2 transporter like domain"/>
    <property type="match status" value="1"/>
</dbReference>
<feature type="transmembrane region" description="Helical" evidence="5">
    <location>
        <begin position="530"/>
        <end position="550"/>
    </location>
</feature>